<reference evidence="2" key="1">
    <citation type="submission" date="2020-10" db="EMBL/GenBank/DDBJ databases">
        <authorList>
            <person name="Kikuchi T."/>
        </authorList>
    </citation>
    <scope>NUCLEOTIDE SEQUENCE</scope>
    <source>
        <strain evidence="2">NKZ352</strain>
    </source>
</reference>
<organism evidence="2 3">
    <name type="scientific">Caenorhabditis auriculariae</name>
    <dbReference type="NCBI Taxonomy" id="2777116"/>
    <lineage>
        <taxon>Eukaryota</taxon>
        <taxon>Metazoa</taxon>
        <taxon>Ecdysozoa</taxon>
        <taxon>Nematoda</taxon>
        <taxon>Chromadorea</taxon>
        <taxon>Rhabditida</taxon>
        <taxon>Rhabditina</taxon>
        <taxon>Rhabditomorpha</taxon>
        <taxon>Rhabditoidea</taxon>
        <taxon>Rhabditidae</taxon>
        <taxon>Peloderinae</taxon>
        <taxon>Caenorhabditis</taxon>
    </lineage>
</organism>
<dbReference type="EMBL" id="CAJGYM010000009">
    <property type="protein sequence ID" value="CAD6188996.1"/>
    <property type="molecule type" value="Genomic_DNA"/>
</dbReference>
<accession>A0A8S1GYE3</accession>
<evidence type="ECO:0000313" key="3">
    <source>
        <dbReference type="Proteomes" id="UP000835052"/>
    </source>
</evidence>
<evidence type="ECO:0000259" key="1">
    <source>
        <dbReference type="PROSITE" id="PS51029"/>
    </source>
</evidence>
<comment type="caution">
    <text evidence="2">The sequence shown here is derived from an EMBL/GenBank/DDBJ whole genome shotgun (WGS) entry which is preliminary data.</text>
</comment>
<evidence type="ECO:0000313" key="2">
    <source>
        <dbReference type="EMBL" id="CAD6188996.1"/>
    </source>
</evidence>
<protein>
    <recommendedName>
        <fullName evidence="1">MADF domain-containing protein</fullName>
    </recommendedName>
</protein>
<keyword evidence="3" id="KW-1185">Reference proteome</keyword>
<name>A0A8S1GYE3_9PELO</name>
<dbReference type="PROSITE" id="PS51029">
    <property type="entry name" value="MADF"/>
    <property type="match status" value="1"/>
</dbReference>
<sequence>MELSPDQTRFLIRQMEIHYCLWNPFHGVPLAEEDSLWEHVTNLMNEQFGSNIRVEDLRNFWDDFRTSYIEWQLNPDQSSTPFPYATEMQFYVIETIVITTINFTIDRVTTVDNKVYIFGSSRNQNQQQ</sequence>
<feature type="domain" description="MADF" evidence="1">
    <location>
        <begin position="10"/>
        <end position="96"/>
    </location>
</feature>
<gene>
    <name evidence="2" type="ORF">CAUJ_LOCUS4915</name>
</gene>
<dbReference type="Proteomes" id="UP000835052">
    <property type="component" value="Unassembled WGS sequence"/>
</dbReference>
<dbReference type="AlphaFoldDB" id="A0A8S1GYE3"/>
<dbReference type="Pfam" id="PF10545">
    <property type="entry name" value="MADF_DNA_bdg"/>
    <property type="match status" value="1"/>
</dbReference>
<dbReference type="InterPro" id="IPR006578">
    <property type="entry name" value="MADF-dom"/>
</dbReference>
<proteinExistence type="predicted"/>